<dbReference type="PROSITE" id="PS00683">
    <property type="entry name" value="RHODANESE_2"/>
    <property type="match status" value="1"/>
</dbReference>
<feature type="domain" description="Rhodanese" evidence="3">
    <location>
        <begin position="44"/>
        <end position="154"/>
    </location>
</feature>
<evidence type="ECO:0000256" key="2">
    <source>
        <dbReference type="RuleBase" id="RU000507"/>
    </source>
</evidence>
<reference evidence="4" key="1">
    <citation type="submission" date="2022-11" db="EMBL/GenBank/DDBJ databases">
        <title>Minimal conservation of predation-associated metabolite biosynthetic gene clusters underscores biosynthetic potential of Myxococcota including descriptions for ten novel species: Archangium lansinium sp. nov., Myxococcus landrumus sp. nov., Nannocystis bai.</title>
        <authorList>
            <person name="Ahearne A."/>
            <person name="Stevens C."/>
            <person name="Dowd S."/>
        </authorList>
    </citation>
    <scope>NUCLEOTIDE SEQUENCE</scope>
    <source>
        <strain evidence="4">Fl3</strain>
    </source>
</reference>
<keyword evidence="5" id="KW-1185">Reference proteome</keyword>
<dbReference type="SMART" id="SM00450">
    <property type="entry name" value="RHOD"/>
    <property type="match status" value="2"/>
</dbReference>
<keyword evidence="1" id="KW-0677">Repeat</keyword>
<dbReference type="Proteomes" id="UP001164459">
    <property type="component" value="Chromosome"/>
</dbReference>
<dbReference type="PANTHER" id="PTHR43855:SF1">
    <property type="entry name" value="THIOSULFATE SULFURTRANSFERASE"/>
    <property type="match status" value="1"/>
</dbReference>
<accession>A0ABY7GRY2</accession>
<dbReference type="SUPFAM" id="SSF52821">
    <property type="entry name" value="Rhodanese/Cell cycle control phosphatase"/>
    <property type="match status" value="2"/>
</dbReference>
<dbReference type="Pfam" id="PF00581">
    <property type="entry name" value="Rhodanese"/>
    <property type="match status" value="2"/>
</dbReference>
<dbReference type="InterPro" id="IPR036873">
    <property type="entry name" value="Rhodanese-like_dom_sf"/>
</dbReference>
<feature type="domain" description="Rhodanese" evidence="3">
    <location>
        <begin position="185"/>
        <end position="286"/>
    </location>
</feature>
<gene>
    <name evidence="4" type="ORF">O0S08_26140</name>
</gene>
<protein>
    <recommendedName>
        <fullName evidence="2">Sulfurtransferase</fullName>
    </recommendedName>
</protein>
<dbReference type="InterPro" id="IPR001763">
    <property type="entry name" value="Rhodanese-like_dom"/>
</dbReference>
<proteinExistence type="predicted"/>
<evidence type="ECO:0000256" key="1">
    <source>
        <dbReference type="ARBA" id="ARBA00022737"/>
    </source>
</evidence>
<evidence type="ECO:0000259" key="3">
    <source>
        <dbReference type="PROSITE" id="PS50206"/>
    </source>
</evidence>
<dbReference type="PANTHER" id="PTHR43855">
    <property type="entry name" value="THIOSULFATE SULFURTRANSFERASE"/>
    <property type="match status" value="1"/>
</dbReference>
<organism evidence="4 5">
    <name type="scientific">Nannocystis punicea</name>
    <dbReference type="NCBI Taxonomy" id="2995304"/>
    <lineage>
        <taxon>Bacteria</taxon>
        <taxon>Pseudomonadati</taxon>
        <taxon>Myxococcota</taxon>
        <taxon>Polyangia</taxon>
        <taxon>Nannocystales</taxon>
        <taxon>Nannocystaceae</taxon>
        <taxon>Nannocystis</taxon>
    </lineage>
</organism>
<dbReference type="CDD" id="cd01449">
    <property type="entry name" value="TST_Repeat_2"/>
    <property type="match status" value="1"/>
</dbReference>
<sequence length="287" mass="30188">MRPFTLVLVVPLVSCVGAQSGAAERVEAGPDTFAQVDEARGMVADATHVLVDLRPPAEYRTGHAPGAVNLDIGALRAEVEGVPGQLAPRPRLAAALAAAGIDVGDAILAIDAEAGPPAARLLWTLQSFGHAPEKLRLLDGGWAAWVAAGGPQSVEPGVPVGGEAPLGAEVPELRVDAAWVQAHLADPAVLLLDVRGDEEWAAGRIPGAQHVPWQDARASDGRLLPEEKLRELYARALSTPTVAVYCASGMRASVIWLVLRTLGHSDVRVYDGSWNEWGARPDLPKEL</sequence>
<dbReference type="InterPro" id="IPR051126">
    <property type="entry name" value="Thiosulfate_sulfurtransferase"/>
</dbReference>
<evidence type="ECO:0000313" key="4">
    <source>
        <dbReference type="EMBL" id="WAS89689.1"/>
    </source>
</evidence>
<dbReference type="EMBL" id="CP114040">
    <property type="protein sequence ID" value="WAS89689.1"/>
    <property type="molecule type" value="Genomic_DNA"/>
</dbReference>
<dbReference type="Gene3D" id="3.40.250.10">
    <property type="entry name" value="Rhodanese-like domain"/>
    <property type="match status" value="2"/>
</dbReference>
<keyword evidence="2" id="KW-0808">Transferase</keyword>
<dbReference type="RefSeq" id="WP_269031999.1">
    <property type="nucleotide sequence ID" value="NZ_CP114040.1"/>
</dbReference>
<evidence type="ECO:0000313" key="5">
    <source>
        <dbReference type="Proteomes" id="UP001164459"/>
    </source>
</evidence>
<dbReference type="PROSITE" id="PS50206">
    <property type="entry name" value="RHODANESE_3"/>
    <property type="match status" value="2"/>
</dbReference>
<name>A0ABY7GRY2_9BACT</name>
<dbReference type="InterPro" id="IPR001307">
    <property type="entry name" value="Thiosulphate_STrfase_CS"/>
</dbReference>